<accession>A0A9W6ITX4</accession>
<proteinExistence type="predicted"/>
<dbReference type="InterPro" id="IPR052155">
    <property type="entry name" value="Biofilm_reg_signaling"/>
</dbReference>
<dbReference type="Proteomes" id="UP000758856">
    <property type="component" value="Unassembled WGS sequence"/>
</dbReference>
<dbReference type="Pfam" id="PF13426">
    <property type="entry name" value="PAS_9"/>
    <property type="match status" value="1"/>
</dbReference>
<dbReference type="SMART" id="SM00052">
    <property type="entry name" value="EAL"/>
    <property type="match status" value="1"/>
</dbReference>
<dbReference type="InterPro" id="IPR029787">
    <property type="entry name" value="Nucleotide_cyclase"/>
</dbReference>
<feature type="transmembrane region" description="Helical" evidence="1">
    <location>
        <begin position="83"/>
        <end position="102"/>
    </location>
</feature>
<feature type="transmembrane region" description="Helical" evidence="1">
    <location>
        <begin position="218"/>
        <end position="239"/>
    </location>
</feature>
<feature type="transmembrane region" description="Helical" evidence="1">
    <location>
        <begin position="46"/>
        <end position="71"/>
    </location>
</feature>
<dbReference type="PANTHER" id="PTHR44757">
    <property type="entry name" value="DIGUANYLATE CYCLASE DGCP"/>
    <property type="match status" value="1"/>
</dbReference>
<dbReference type="EMBL" id="BSFF01000003">
    <property type="protein sequence ID" value="GLK56463.1"/>
    <property type="molecule type" value="Genomic_DNA"/>
</dbReference>
<dbReference type="Gene3D" id="3.20.20.450">
    <property type="entry name" value="EAL domain"/>
    <property type="match status" value="1"/>
</dbReference>
<evidence type="ECO:0000313" key="6">
    <source>
        <dbReference type="EMBL" id="MBM7852255.1"/>
    </source>
</evidence>
<dbReference type="InterPro" id="IPR043128">
    <property type="entry name" value="Rev_trsase/Diguanyl_cyclase"/>
</dbReference>
<keyword evidence="1" id="KW-0812">Transmembrane</keyword>
<dbReference type="CDD" id="cd00130">
    <property type="entry name" value="PAS"/>
    <property type="match status" value="1"/>
</dbReference>
<dbReference type="InterPro" id="IPR000014">
    <property type="entry name" value="PAS"/>
</dbReference>
<keyword evidence="1" id="KW-0472">Membrane</keyword>
<evidence type="ECO:0000259" key="2">
    <source>
        <dbReference type="PROSITE" id="PS50883"/>
    </source>
</evidence>
<protein>
    <submittedName>
        <fullName evidence="5">Bifunctional diguanylate cyclase/phosphodiesterase</fullName>
    </submittedName>
    <submittedName>
        <fullName evidence="6">Diguanylate cyclase (GGDEF)-like protein</fullName>
    </submittedName>
</protein>
<evidence type="ECO:0000256" key="1">
    <source>
        <dbReference type="PROSITE-ProRule" id="PRU00244"/>
    </source>
</evidence>
<dbReference type="SMART" id="SM00267">
    <property type="entry name" value="GGDEF"/>
    <property type="match status" value="1"/>
</dbReference>
<dbReference type="CDD" id="cd01948">
    <property type="entry name" value="EAL"/>
    <property type="match status" value="1"/>
</dbReference>
<evidence type="ECO:0000313" key="5">
    <source>
        <dbReference type="EMBL" id="GLK56463.1"/>
    </source>
</evidence>
<dbReference type="SUPFAM" id="SSF55073">
    <property type="entry name" value="Nucleotide cyclase"/>
    <property type="match status" value="1"/>
</dbReference>
<feature type="domain" description="MHYT" evidence="4">
    <location>
        <begin position="11"/>
        <end position="201"/>
    </location>
</feature>
<dbReference type="AlphaFoldDB" id="A0A9W6ITX4"/>
<dbReference type="InterPro" id="IPR035965">
    <property type="entry name" value="PAS-like_dom_sf"/>
</dbReference>
<dbReference type="RefSeq" id="WP_204950667.1">
    <property type="nucleotide sequence ID" value="NZ_BSFF01000003.1"/>
</dbReference>
<reference evidence="6 7" key="2">
    <citation type="submission" date="2021-01" db="EMBL/GenBank/DDBJ databases">
        <title>Genomic Encyclopedia of Type Strains, Phase IV (KMG-IV): sequencing the most valuable type-strain genomes for metagenomic binning, comparative biology and taxonomic classification.</title>
        <authorList>
            <person name="Goeker M."/>
        </authorList>
    </citation>
    <scope>NUCLEOTIDE SEQUENCE [LARGE SCALE GENOMIC DNA]</scope>
    <source>
        <strain evidence="6 7">DSM 6130</strain>
    </source>
</reference>
<dbReference type="Pfam" id="PF00563">
    <property type="entry name" value="EAL"/>
    <property type="match status" value="1"/>
</dbReference>
<dbReference type="InterPro" id="IPR005330">
    <property type="entry name" value="MHYT_dom"/>
</dbReference>
<dbReference type="InterPro" id="IPR001633">
    <property type="entry name" value="EAL_dom"/>
</dbReference>
<keyword evidence="1" id="KW-1133">Transmembrane helix</keyword>
<dbReference type="SUPFAM" id="SSF141868">
    <property type="entry name" value="EAL domain-like"/>
    <property type="match status" value="1"/>
</dbReference>
<dbReference type="SUPFAM" id="SSF55785">
    <property type="entry name" value="PYP-like sensor domain (PAS domain)"/>
    <property type="match status" value="1"/>
</dbReference>
<dbReference type="PANTHER" id="PTHR44757:SF2">
    <property type="entry name" value="BIOFILM ARCHITECTURE MAINTENANCE PROTEIN MBAA"/>
    <property type="match status" value="1"/>
</dbReference>
<dbReference type="InterPro" id="IPR000160">
    <property type="entry name" value="GGDEF_dom"/>
</dbReference>
<name>A0A9W6ITX4_9HYPH</name>
<dbReference type="PROSITE" id="PS50924">
    <property type="entry name" value="MHYT"/>
    <property type="match status" value="1"/>
</dbReference>
<dbReference type="PROSITE" id="PS50887">
    <property type="entry name" value="GGDEF"/>
    <property type="match status" value="1"/>
</dbReference>
<evidence type="ECO:0000313" key="7">
    <source>
        <dbReference type="Proteomes" id="UP000758856"/>
    </source>
</evidence>
<dbReference type="InterPro" id="IPR035919">
    <property type="entry name" value="EAL_sf"/>
</dbReference>
<dbReference type="Proteomes" id="UP001143400">
    <property type="component" value="Unassembled WGS sequence"/>
</dbReference>
<evidence type="ECO:0000259" key="4">
    <source>
        <dbReference type="PROSITE" id="PS50924"/>
    </source>
</evidence>
<dbReference type="EMBL" id="JAFBCY010000003">
    <property type="protein sequence ID" value="MBM7852255.1"/>
    <property type="molecule type" value="Genomic_DNA"/>
</dbReference>
<feature type="transmembrane region" description="Helical" evidence="1">
    <location>
        <begin position="114"/>
        <end position="136"/>
    </location>
</feature>
<dbReference type="Gene3D" id="3.30.70.270">
    <property type="match status" value="1"/>
</dbReference>
<dbReference type="PROSITE" id="PS50883">
    <property type="entry name" value="EAL"/>
    <property type="match status" value="1"/>
</dbReference>
<sequence length="789" mass="82922">MPWLSAASIGLALPGAATLLLTCCLTGALAIVLLARMDEASDEGRIWRAGLAGGPLGMSAWVGHALALLMLGGVEGAAYDLRILGASLVIALVVAVTAVYVTGAAFNSGAVAKAALGGALLGSAAALAGFLGVTALRAPGRASLDMTAFFLATVVVGGGAAGAFALAGKLRTIAGYALAAALLGIALFAFHAVATFSAVVSPNPRLLTFPHAINGMQLAFAAAAVSVVSLVAAFAGAMAEGSFGGAGRSQQNARDRAFADLTNEGLVICEEQRIVDVNLAAARLIGLDPAVLRGRALRDFLAAPDPDRLLSASFAKPQEAVLKATGRATVPVEIASRDMTLEGRLRRVYTLRDLSEQRRNEHRIRHLAYHDPLTGLANRAAFNEALAAALKRGGEVALFCVDLDKFKEVNDVFGHAAGDDLLRTAARRIVSAAPGAMTFRLGGDEFVVIGTGPDAGDVDKLAARLAERLNTETVIAGKTIRCGASVGYAVHPRHGSTTDMLFANADSALYRAKAEGRGLARGFEPEMDLALRERRALQQDLATAISRNEMFLHWMPQANTQTGEIVGFEALLRWKHPTRGVVSPAVFIPVAEGTAAIVPIGEWVLRRACQDAAGWIKPGKVAVNLSPVQFQHGDIVELVHGILVETGLPAPRLELEITEGVLLDNLSSALHTLRRLKALGVQIAMDDFGTGYSSLSYLQSFPFDRIKIDASFIRQLSTSPQAKAIVRAVVALGESLNMPITAEGVETLEQRAFLAELNCEEIQGYLVGRPSPVVSFDGSMTRARAFASR</sequence>
<dbReference type="Gene3D" id="3.30.450.20">
    <property type="entry name" value="PAS domain"/>
    <property type="match status" value="1"/>
</dbReference>
<evidence type="ECO:0000259" key="3">
    <source>
        <dbReference type="PROSITE" id="PS50887"/>
    </source>
</evidence>
<keyword evidence="7" id="KW-1185">Reference proteome</keyword>
<gene>
    <name evidence="5" type="ORF">GCM10008170_24820</name>
    <name evidence="6" type="ORF">JOD31_002497</name>
</gene>
<comment type="caution">
    <text evidence="5">The sequence shown here is derived from an EMBL/GenBank/DDBJ whole genome shotgun (WGS) entry which is preliminary data.</text>
</comment>
<organism evidence="5 8">
    <name type="scientific">Methylopila capsulata</name>
    <dbReference type="NCBI Taxonomy" id="61654"/>
    <lineage>
        <taxon>Bacteria</taxon>
        <taxon>Pseudomonadati</taxon>
        <taxon>Pseudomonadota</taxon>
        <taxon>Alphaproteobacteria</taxon>
        <taxon>Hyphomicrobiales</taxon>
        <taxon>Methylopilaceae</taxon>
        <taxon>Methylopila</taxon>
    </lineage>
</organism>
<feature type="transmembrane region" description="Helical" evidence="1">
    <location>
        <begin position="173"/>
        <end position="197"/>
    </location>
</feature>
<feature type="domain" description="EAL" evidence="2">
    <location>
        <begin position="534"/>
        <end position="784"/>
    </location>
</feature>
<dbReference type="NCBIfam" id="TIGR00254">
    <property type="entry name" value="GGDEF"/>
    <property type="match status" value="1"/>
</dbReference>
<dbReference type="SMART" id="SM00091">
    <property type="entry name" value="PAS"/>
    <property type="match status" value="1"/>
</dbReference>
<feature type="domain" description="GGDEF" evidence="3">
    <location>
        <begin position="394"/>
        <end position="525"/>
    </location>
</feature>
<reference evidence="5" key="1">
    <citation type="journal article" date="2014" name="Int. J. Syst. Evol. Microbiol.">
        <title>Complete genome sequence of Corynebacterium casei LMG S-19264T (=DSM 44701T), isolated from a smear-ripened cheese.</title>
        <authorList>
            <consortium name="US DOE Joint Genome Institute (JGI-PGF)"/>
            <person name="Walter F."/>
            <person name="Albersmeier A."/>
            <person name="Kalinowski J."/>
            <person name="Ruckert C."/>
        </authorList>
    </citation>
    <scope>NUCLEOTIDE SEQUENCE</scope>
    <source>
        <strain evidence="5">VKM B-1606</strain>
    </source>
</reference>
<dbReference type="CDD" id="cd01949">
    <property type="entry name" value="GGDEF"/>
    <property type="match status" value="1"/>
</dbReference>
<dbReference type="Pfam" id="PF00990">
    <property type="entry name" value="GGDEF"/>
    <property type="match status" value="1"/>
</dbReference>
<dbReference type="GO" id="GO:0016020">
    <property type="term" value="C:membrane"/>
    <property type="evidence" value="ECO:0007669"/>
    <property type="project" value="UniProtKB-UniRule"/>
</dbReference>
<feature type="transmembrane region" description="Helical" evidence="1">
    <location>
        <begin position="148"/>
        <end position="167"/>
    </location>
</feature>
<evidence type="ECO:0000313" key="8">
    <source>
        <dbReference type="Proteomes" id="UP001143400"/>
    </source>
</evidence>
<reference evidence="5" key="3">
    <citation type="submission" date="2023-01" db="EMBL/GenBank/DDBJ databases">
        <authorList>
            <person name="Sun Q."/>
            <person name="Evtushenko L."/>
        </authorList>
    </citation>
    <scope>NUCLEOTIDE SEQUENCE</scope>
    <source>
        <strain evidence="5">VKM B-1606</strain>
    </source>
</reference>